<proteinExistence type="predicted"/>
<sequence>CQSVRKCSIYDAKLLVVWSGSFCSETCDLCHWVSYCVNGNGQKIIFGSGTKLKVESKELAEPDYYKLEGNGTTACLATGFTRQNGTADHTYFEEYFNKTAAVRVGDDKVYNQVALLSDDGDKCEKAGGSEATPCEDSIKPDPTVNFVSVTVLCLRVIFIKTIVFNVLLTFRLWISQ</sequence>
<accession>A0A671U148</accession>
<dbReference type="GeneTree" id="ENSGT00940000171785"/>
<keyword evidence="1" id="KW-0472">Membrane</keyword>
<evidence type="ECO:0000313" key="3">
    <source>
        <dbReference type="Proteomes" id="UP000472265"/>
    </source>
</evidence>
<feature type="transmembrane region" description="Helical" evidence="1">
    <location>
        <begin position="146"/>
        <end position="174"/>
    </location>
</feature>
<keyword evidence="1" id="KW-0812">Transmembrane</keyword>
<dbReference type="Ensembl" id="ENSSAUT00010007949.1">
    <property type="protein sequence ID" value="ENSSAUP00010007425.1"/>
    <property type="gene ID" value="ENSSAUG00010003696.1"/>
</dbReference>
<name>A0A671U148_SPAAU</name>
<reference evidence="2" key="2">
    <citation type="submission" date="2025-08" db="UniProtKB">
        <authorList>
            <consortium name="Ensembl"/>
        </authorList>
    </citation>
    <scope>IDENTIFICATION</scope>
</reference>
<dbReference type="Proteomes" id="UP000472265">
    <property type="component" value="Chromosome 21"/>
</dbReference>
<evidence type="ECO:0000256" key="1">
    <source>
        <dbReference type="SAM" id="Phobius"/>
    </source>
</evidence>
<protein>
    <submittedName>
        <fullName evidence="2">Uncharacterized protein</fullName>
    </submittedName>
</protein>
<reference evidence="2" key="1">
    <citation type="submission" date="2021-04" db="EMBL/GenBank/DDBJ databases">
        <authorList>
            <consortium name="Wellcome Sanger Institute Data Sharing"/>
        </authorList>
    </citation>
    <scope>NUCLEOTIDE SEQUENCE [LARGE SCALE GENOMIC DNA]</scope>
</reference>
<organism evidence="2 3">
    <name type="scientific">Sparus aurata</name>
    <name type="common">Gilthead sea bream</name>
    <dbReference type="NCBI Taxonomy" id="8175"/>
    <lineage>
        <taxon>Eukaryota</taxon>
        <taxon>Metazoa</taxon>
        <taxon>Chordata</taxon>
        <taxon>Craniata</taxon>
        <taxon>Vertebrata</taxon>
        <taxon>Euteleostomi</taxon>
        <taxon>Actinopterygii</taxon>
        <taxon>Neopterygii</taxon>
        <taxon>Teleostei</taxon>
        <taxon>Neoteleostei</taxon>
        <taxon>Acanthomorphata</taxon>
        <taxon>Eupercaria</taxon>
        <taxon>Spariformes</taxon>
        <taxon>Sparidae</taxon>
        <taxon>Sparus</taxon>
    </lineage>
</organism>
<dbReference type="AlphaFoldDB" id="A0A671U148"/>
<evidence type="ECO:0000313" key="2">
    <source>
        <dbReference type="Ensembl" id="ENSSAUP00010007425.1"/>
    </source>
</evidence>
<gene>
    <name evidence="2" type="primary">LOC115571957</name>
</gene>
<keyword evidence="1" id="KW-1133">Transmembrane helix</keyword>
<keyword evidence="3" id="KW-1185">Reference proteome</keyword>
<dbReference type="InParanoid" id="A0A671U148"/>
<reference evidence="2" key="3">
    <citation type="submission" date="2025-09" db="UniProtKB">
        <authorList>
            <consortium name="Ensembl"/>
        </authorList>
    </citation>
    <scope>IDENTIFICATION</scope>
</reference>